<keyword evidence="5 12" id="KW-1133">Transmembrane helix</keyword>
<protein>
    <submittedName>
        <fullName evidence="13">Heme A synthase</fullName>
    </submittedName>
</protein>
<evidence type="ECO:0000256" key="9">
    <source>
        <dbReference type="ARBA" id="ARBA00023136"/>
    </source>
</evidence>
<keyword evidence="9 12" id="KW-0472">Membrane</keyword>
<evidence type="ECO:0000256" key="1">
    <source>
        <dbReference type="ARBA" id="ARBA00004141"/>
    </source>
</evidence>
<evidence type="ECO:0000256" key="4">
    <source>
        <dbReference type="ARBA" id="ARBA00022723"/>
    </source>
</evidence>
<keyword evidence="3 12" id="KW-0812">Transmembrane</keyword>
<dbReference type="GO" id="GO:0006784">
    <property type="term" value="P:heme A biosynthetic process"/>
    <property type="evidence" value="ECO:0007669"/>
    <property type="project" value="InterPro"/>
</dbReference>
<dbReference type="PANTHER" id="PTHR35457:SF1">
    <property type="entry name" value="HEME A SYNTHASE"/>
    <property type="match status" value="1"/>
</dbReference>
<evidence type="ECO:0000256" key="8">
    <source>
        <dbReference type="ARBA" id="ARBA00023133"/>
    </source>
</evidence>
<dbReference type="InterPro" id="IPR050450">
    <property type="entry name" value="COX15/CtaA_HemeA_synthase"/>
</dbReference>
<evidence type="ECO:0000256" key="10">
    <source>
        <dbReference type="ARBA" id="ARBA00023157"/>
    </source>
</evidence>
<evidence type="ECO:0000256" key="2">
    <source>
        <dbReference type="ARBA" id="ARBA00022475"/>
    </source>
</evidence>
<dbReference type="PANTHER" id="PTHR35457">
    <property type="entry name" value="HEME A SYNTHASE"/>
    <property type="match status" value="1"/>
</dbReference>
<dbReference type="Proteomes" id="UP000712080">
    <property type="component" value="Unassembled WGS sequence"/>
</dbReference>
<dbReference type="InterPro" id="IPR003780">
    <property type="entry name" value="COX15/CtaA_fam"/>
</dbReference>
<feature type="transmembrane region" description="Helical" evidence="12">
    <location>
        <begin position="322"/>
        <end position="340"/>
    </location>
</feature>
<feature type="transmembrane region" description="Helical" evidence="12">
    <location>
        <begin position="153"/>
        <end position="175"/>
    </location>
</feature>
<keyword evidence="7" id="KW-0408">Iron</keyword>
<comment type="pathway">
    <text evidence="11">Porphyrin-containing compound metabolism.</text>
</comment>
<keyword evidence="4" id="KW-0479">Metal-binding</keyword>
<reference evidence="13" key="1">
    <citation type="submission" date="2020-02" db="EMBL/GenBank/DDBJ databases">
        <title>Flavobacterium sp. genome.</title>
        <authorList>
            <person name="Jung H.S."/>
            <person name="Baek J.H."/>
            <person name="Jeon C.O."/>
        </authorList>
    </citation>
    <scope>NUCLEOTIDE SEQUENCE</scope>
    <source>
        <strain evidence="13">SE-s28</strain>
    </source>
</reference>
<feature type="transmembrane region" description="Helical" evidence="12">
    <location>
        <begin position="260"/>
        <end position="281"/>
    </location>
</feature>
<evidence type="ECO:0000256" key="6">
    <source>
        <dbReference type="ARBA" id="ARBA00023002"/>
    </source>
</evidence>
<evidence type="ECO:0000313" key="14">
    <source>
        <dbReference type="Proteomes" id="UP000712080"/>
    </source>
</evidence>
<dbReference type="GO" id="GO:0016020">
    <property type="term" value="C:membrane"/>
    <property type="evidence" value="ECO:0007669"/>
    <property type="project" value="UniProtKB-SubCell"/>
</dbReference>
<evidence type="ECO:0000256" key="7">
    <source>
        <dbReference type="ARBA" id="ARBA00023004"/>
    </source>
</evidence>
<keyword evidence="2" id="KW-1003">Cell membrane</keyword>
<comment type="caution">
    <text evidence="13">The sequence shown here is derived from an EMBL/GenBank/DDBJ whole genome shotgun (WGS) entry which is preliminary data.</text>
</comment>
<dbReference type="Pfam" id="PF02628">
    <property type="entry name" value="COX15-CtaA"/>
    <property type="match status" value="2"/>
</dbReference>
<comment type="subcellular location">
    <subcellularLocation>
        <location evidence="1">Membrane</location>
        <topology evidence="1">Multi-pass membrane protein</topology>
    </subcellularLocation>
</comment>
<evidence type="ECO:0000256" key="3">
    <source>
        <dbReference type="ARBA" id="ARBA00022692"/>
    </source>
</evidence>
<evidence type="ECO:0000256" key="5">
    <source>
        <dbReference type="ARBA" id="ARBA00022989"/>
    </source>
</evidence>
<name>A0A972JGN7_9FLAO</name>
<keyword evidence="6" id="KW-0560">Oxidoreductase</keyword>
<dbReference type="GO" id="GO:0016491">
    <property type="term" value="F:oxidoreductase activity"/>
    <property type="evidence" value="ECO:0007669"/>
    <property type="project" value="UniProtKB-KW"/>
</dbReference>
<evidence type="ECO:0000313" key="13">
    <source>
        <dbReference type="EMBL" id="NMH29234.1"/>
    </source>
</evidence>
<feature type="transmembrane region" description="Helical" evidence="12">
    <location>
        <begin position="220"/>
        <end position="240"/>
    </location>
</feature>
<feature type="transmembrane region" description="Helical" evidence="12">
    <location>
        <begin position="181"/>
        <end position="199"/>
    </location>
</feature>
<keyword evidence="14" id="KW-1185">Reference proteome</keyword>
<dbReference type="GO" id="GO:0046872">
    <property type="term" value="F:metal ion binding"/>
    <property type="evidence" value="ECO:0007669"/>
    <property type="project" value="UniProtKB-KW"/>
</dbReference>
<feature type="transmembrane region" description="Helical" evidence="12">
    <location>
        <begin position="120"/>
        <end position="141"/>
    </location>
</feature>
<evidence type="ECO:0000256" key="12">
    <source>
        <dbReference type="SAM" id="Phobius"/>
    </source>
</evidence>
<gene>
    <name evidence="13" type="ORF">G6047_14430</name>
</gene>
<dbReference type="EMBL" id="JAAMPU010000108">
    <property type="protein sequence ID" value="NMH29234.1"/>
    <property type="molecule type" value="Genomic_DNA"/>
</dbReference>
<dbReference type="AlphaFoldDB" id="A0A972JGN7"/>
<proteinExistence type="predicted"/>
<organism evidence="13 14">
    <name type="scientific">Flavobacterium silvaticum</name>
    <dbReference type="NCBI Taxonomy" id="1852020"/>
    <lineage>
        <taxon>Bacteria</taxon>
        <taxon>Pseudomonadati</taxon>
        <taxon>Bacteroidota</taxon>
        <taxon>Flavobacteriia</taxon>
        <taxon>Flavobacteriales</taxon>
        <taxon>Flavobacteriaceae</taxon>
        <taxon>Flavobacterium</taxon>
    </lineage>
</organism>
<accession>A0A972JGN7</accession>
<sequence>MESGLSEKENKNFRSWGRMSLFLVYCVILAGALVRMTGSGMGCPDWPKCFGYWIPPDDIEQLTWRPGKVFEKGQVIIHDEALWVAKADVTTGQNYNPQDWRAYTKHDYAIFNPTHTWIEYLNRLTGALAGIAVFITAVLSFRLRKKKPSITALSWFTVFLMGFQGWLGATVVYSVLNPIKITIHMIVALLIVAALIYILHLDSRETSGKTTDKRFRNLTWITTSLILVQIIAGTQLRQFVDMQVKIVGEENMFQVLTDPGFVFYFHRSFSIIILLCAFLLAKRSRQIGRAQNETRNIFLILVFEGLTGIAMAYAGFPFGTQAAHLVLASLLFGIIFKLSLNTQFKSNN</sequence>
<feature type="transmembrane region" description="Helical" evidence="12">
    <location>
        <begin position="21"/>
        <end position="38"/>
    </location>
</feature>
<keyword evidence="10" id="KW-1015">Disulfide bond</keyword>
<keyword evidence="8" id="KW-0350">Heme biosynthesis</keyword>
<feature type="transmembrane region" description="Helical" evidence="12">
    <location>
        <begin position="297"/>
        <end position="316"/>
    </location>
</feature>
<evidence type="ECO:0000256" key="11">
    <source>
        <dbReference type="ARBA" id="ARBA00023444"/>
    </source>
</evidence>